<dbReference type="Pfam" id="PF02518">
    <property type="entry name" value="HATPase_c"/>
    <property type="match status" value="1"/>
</dbReference>
<dbReference type="InterPro" id="IPR050428">
    <property type="entry name" value="TCS_sensor_his_kinase"/>
</dbReference>
<dbReference type="PANTHER" id="PTHR45436:SF5">
    <property type="entry name" value="SENSOR HISTIDINE KINASE TRCS"/>
    <property type="match status" value="1"/>
</dbReference>
<evidence type="ECO:0000256" key="3">
    <source>
        <dbReference type="ARBA" id="ARBA00012438"/>
    </source>
</evidence>
<dbReference type="RefSeq" id="WP_067587770.1">
    <property type="nucleotide sequence ID" value="NZ_JABMCZ010000005.1"/>
</dbReference>
<dbReference type="PANTHER" id="PTHR45436">
    <property type="entry name" value="SENSOR HISTIDINE KINASE YKOH"/>
    <property type="match status" value="1"/>
</dbReference>
<dbReference type="SUPFAM" id="SSF158472">
    <property type="entry name" value="HAMP domain-like"/>
    <property type="match status" value="1"/>
</dbReference>
<dbReference type="SUPFAM" id="SSF47384">
    <property type="entry name" value="Homodimeric domain of signal transducing histidine kinase"/>
    <property type="match status" value="1"/>
</dbReference>
<evidence type="ECO:0000256" key="6">
    <source>
        <dbReference type="ARBA" id="ARBA00022692"/>
    </source>
</evidence>
<dbReference type="STRING" id="455432.AWN90_25250"/>
<protein>
    <recommendedName>
        <fullName evidence="3">histidine kinase</fullName>
        <ecNumber evidence="3">2.7.13.3</ecNumber>
    </recommendedName>
</protein>
<dbReference type="InterPro" id="IPR003661">
    <property type="entry name" value="HisK_dim/P_dom"/>
</dbReference>
<reference evidence="15 16" key="1">
    <citation type="submission" date="2016-04" db="EMBL/GenBank/DDBJ databases">
        <authorList>
            <person name="Evans L.H."/>
            <person name="Alamgir A."/>
            <person name="Owens N."/>
            <person name="Weber N.D."/>
            <person name="Virtaneva K."/>
            <person name="Barbian K."/>
            <person name="Babar A."/>
            <person name="Rosenke K."/>
        </authorList>
    </citation>
    <scope>NUCLEOTIDE SEQUENCE [LARGE SCALE GENOMIC DNA]</scope>
    <source>
        <strain evidence="15 16">IFM 0406</strain>
    </source>
</reference>
<organism evidence="15 16">
    <name type="scientific">Nocardia terpenica</name>
    <dbReference type="NCBI Taxonomy" id="455432"/>
    <lineage>
        <taxon>Bacteria</taxon>
        <taxon>Bacillati</taxon>
        <taxon>Actinomycetota</taxon>
        <taxon>Actinomycetes</taxon>
        <taxon>Mycobacteriales</taxon>
        <taxon>Nocardiaceae</taxon>
        <taxon>Nocardia</taxon>
    </lineage>
</organism>
<dbReference type="InterPro" id="IPR036890">
    <property type="entry name" value="HATPase_C_sf"/>
</dbReference>
<sequence>MMLRAKLTLVAVGAAIIAILVTVVTSYRTVSPLVGTQFDRGLSDRADAVLALLDTDHPIPVRPDMIEQLLLPDGTVRPLDPGRKPLPVTETERAVARGGQASAERDIVIDGHEYGLLTRARPGGGAVMVSQSYADVNRVDHEFVWRTAAITAAAICAAAVFSWLAAGGVLRPIRRLVTVGEHIATTQDLAAPLPPAGRDEVGRLTRSFATMLAALRFSRAQQQRLIQDASHELRTPLTSVRGSAELLQRAHGRLAPNDENRVLATLVGEATALDALVRELVDLATDQHTAEDTAAVDVTDLLEECAQRSRRRTGRPITVTAAPLTIEARPRALARCIDNLLDNATKYSPDNTSVHIDLTGTTVTVRDHGPGIAPADQPLVFNRFYRANPTRTTPGTGLGLAIVADIVSAHGGLVFARNHPDGGAEVGFQLPSGEKPSAHRLPWKRRHITTHPR</sequence>
<dbReference type="SMART" id="SM00304">
    <property type="entry name" value="HAMP"/>
    <property type="match status" value="1"/>
</dbReference>
<keyword evidence="7" id="KW-0418">Kinase</keyword>
<keyword evidence="9" id="KW-0902">Two-component regulatory system</keyword>
<dbReference type="EMBL" id="LWGR01000005">
    <property type="protein sequence ID" value="KZM74389.1"/>
    <property type="molecule type" value="Genomic_DNA"/>
</dbReference>
<dbReference type="InterPro" id="IPR036097">
    <property type="entry name" value="HisK_dim/P_sf"/>
</dbReference>
<evidence type="ECO:0000256" key="5">
    <source>
        <dbReference type="ARBA" id="ARBA00022679"/>
    </source>
</evidence>
<dbReference type="CDD" id="cd00082">
    <property type="entry name" value="HisKA"/>
    <property type="match status" value="1"/>
</dbReference>
<name>A0A164NI27_9NOCA</name>
<evidence type="ECO:0000313" key="16">
    <source>
        <dbReference type="Proteomes" id="UP000076512"/>
    </source>
</evidence>
<dbReference type="Pfam" id="PF00672">
    <property type="entry name" value="HAMP"/>
    <property type="match status" value="1"/>
</dbReference>
<feature type="domain" description="Histidine kinase" evidence="13">
    <location>
        <begin position="228"/>
        <end position="434"/>
    </location>
</feature>
<accession>A0A164NI27</accession>
<proteinExistence type="predicted"/>
<gene>
    <name evidence="15" type="ORF">AWN90_25250</name>
</gene>
<comment type="caution">
    <text evidence="15">The sequence shown here is derived from an EMBL/GenBank/DDBJ whole genome shotgun (WGS) entry which is preliminary data.</text>
</comment>
<evidence type="ECO:0000256" key="12">
    <source>
        <dbReference type="SAM" id="Phobius"/>
    </source>
</evidence>
<evidence type="ECO:0000256" key="9">
    <source>
        <dbReference type="ARBA" id="ARBA00023012"/>
    </source>
</evidence>
<evidence type="ECO:0000259" key="13">
    <source>
        <dbReference type="PROSITE" id="PS50109"/>
    </source>
</evidence>
<dbReference type="SMART" id="SM00387">
    <property type="entry name" value="HATPase_c"/>
    <property type="match status" value="1"/>
</dbReference>
<dbReference type="SUPFAM" id="SSF55874">
    <property type="entry name" value="ATPase domain of HSP90 chaperone/DNA topoisomerase II/histidine kinase"/>
    <property type="match status" value="1"/>
</dbReference>
<dbReference type="PROSITE" id="PS50109">
    <property type="entry name" value="HIS_KIN"/>
    <property type="match status" value="1"/>
</dbReference>
<dbReference type="InterPro" id="IPR005467">
    <property type="entry name" value="His_kinase_dom"/>
</dbReference>
<dbReference type="PROSITE" id="PS50885">
    <property type="entry name" value="HAMP"/>
    <property type="match status" value="1"/>
</dbReference>
<feature type="domain" description="HAMP" evidence="14">
    <location>
        <begin position="167"/>
        <end position="220"/>
    </location>
</feature>
<feature type="region of interest" description="Disordered" evidence="11">
    <location>
        <begin position="430"/>
        <end position="453"/>
    </location>
</feature>
<dbReference type="GO" id="GO:0000155">
    <property type="term" value="F:phosphorelay sensor kinase activity"/>
    <property type="evidence" value="ECO:0007669"/>
    <property type="project" value="InterPro"/>
</dbReference>
<evidence type="ECO:0000256" key="10">
    <source>
        <dbReference type="ARBA" id="ARBA00023136"/>
    </source>
</evidence>
<dbReference type="Gene3D" id="3.30.565.10">
    <property type="entry name" value="Histidine kinase-like ATPase, C-terminal domain"/>
    <property type="match status" value="1"/>
</dbReference>
<dbReference type="Proteomes" id="UP000076512">
    <property type="component" value="Unassembled WGS sequence"/>
</dbReference>
<dbReference type="CDD" id="cd06225">
    <property type="entry name" value="HAMP"/>
    <property type="match status" value="1"/>
</dbReference>
<keyword evidence="16" id="KW-1185">Reference proteome</keyword>
<feature type="transmembrane region" description="Helical" evidence="12">
    <location>
        <begin position="143"/>
        <end position="166"/>
    </location>
</feature>
<dbReference type="AlphaFoldDB" id="A0A164NI27"/>
<dbReference type="CDD" id="cd00075">
    <property type="entry name" value="HATPase"/>
    <property type="match status" value="1"/>
</dbReference>
<evidence type="ECO:0000256" key="4">
    <source>
        <dbReference type="ARBA" id="ARBA00022553"/>
    </source>
</evidence>
<dbReference type="Gene3D" id="1.10.287.130">
    <property type="match status" value="1"/>
</dbReference>
<dbReference type="PRINTS" id="PR00344">
    <property type="entry name" value="BCTRLSENSOR"/>
</dbReference>
<dbReference type="GO" id="GO:0005886">
    <property type="term" value="C:plasma membrane"/>
    <property type="evidence" value="ECO:0007669"/>
    <property type="project" value="UniProtKB-SubCell"/>
</dbReference>
<evidence type="ECO:0000256" key="7">
    <source>
        <dbReference type="ARBA" id="ARBA00022777"/>
    </source>
</evidence>
<dbReference type="OrthoDB" id="9786919at2"/>
<keyword evidence="8 12" id="KW-1133">Transmembrane helix</keyword>
<dbReference type="InterPro" id="IPR004358">
    <property type="entry name" value="Sig_transdc_His_kin-like_C"/>
</dbReference>
<keyword evidence="4" id="KW-0597">Phosphoprotein</keyword>
<evidence type="ECO:0000313" key="15">
    <source>
        <dbReference type="EMBL" id="KZM74389.1"/>
    </source>
</evidence>
<keyword evidence="6 12" id="KW-0812">Transmembrane</keyword>
<dbReference type="EC" id="2.7.13.3" evidence="3"/>
<evidence type="ECO:0000259" key="14">
    <source>
        <dbReference type="PROSITE" id="PS50885"/>
    </source>
</evidence>
<dbReference type="Pfam" id="PF00512">
    <property type="entry name" value="HisKA"/>
    <property type="match status" value="1"/>
</dbReference>
<keyword evidence="5" id="KW-0808">Transferase</keyword>
<dbReference type="InterPro" id="IPR003594">
    <property type="entry name" value="HATPase_dom"/>
</dbReference>
<dbReference type="SMART" id="SM00388">
    <property type="entry name" value="HisKA"/>
    <property type="match status" value="1"/>
</dbReference>
<evidence type="ECO:0000256" key="2">
    <source>
        <dbReference type="ARBA" id="ARBA00004236"/>
    </source>
</evidence>
<dbReference type="InterPro" id="IPR003660">
    <property type="entry name" value="HAMP_dom"/>
</dbReference>
<evidence type="ECO:0000256" key="1">
    <source>
        <dbReference type="ARBA" id="ARBA00000085"/>
    </source>
</evidence>
<evidence type="ECO:0000256" key="8">
    <source>
        <dbReference type="ARBA" id="ARBA00022989"/>
    </source>
</evidence>
<dbReference type="Gene3D" id="6.10.340.10">
    <property type="match status" value="1"/>
</dbReference>
<feature type="compositionally biased region" description="Basic residues" evidence="11">
    <location>
        <begin position="441"/>
        <end position="453"/>
    </location>
</feature>
<keyword evidence="10 12" id="KW-0472">Membrane</keyword>
<comment type="subcellular location">
    <subcellularLocation>
        <location evidence="2">Cell membrane</location>
    </subcellularLocation>
</comment>
<comment type="catalytic activity">
    <reaction evidence="1">
        <text>ATP + protein L-histidine = ADP + protein N-phospho-L-histidine.</text>
        <dbReference type="EC" id="2.7.13.3"/>
    </reaction>
</comment>
<evidence type="ECO:0000256" key="11">
    <source>
        <dbReference type="SAM" id="MobiDB-lite"/>
    </source>
</evidence>